<dbReference type="Pfam" id="PF14334">
    <property type="entry name" value="DUF4390"/>
    <property type="match status" value="1"/>
</dbReference>
<reference evidence="1 2" key="1">
    <citation type="submission" date="2024-04" db="EMBL/GenBank/DDBJ databases">
        <authorList>
            <person name="Cremers G."/>
        </authorList>
    </citation>
    <scope>NUCLEOTIDE SEQUENCE [LARGE SCALE GENOMIC DNA]</scope>
    <source>
        <strain evidence="1">MeCH1-AG</strain>
    </source>
</reference>
<evidence type="ECO:0000313" key="1">
    <source>
        <dbReference type="EMBL" id="CAL1238934.1"/>
    </source>
</evidence>
<keyword evidence="2" id="KW-1185">Reference proteome</keyword>
<evidence type="ECO:0008006" key="3">
    <source>
        <dbReference type="Google" id="ProtNLM"/>
    </source>
</evidence>
<dbReference type="InterPro" id="IPR025500">
    <property type="entry name" value="DUF4390"/>
</dbReference>
<sequence>MRLSLWSLALLLVYALDGWGADYGFRVLKAELVPATHDYLLNAEVDYQFSEAVIEALEHGVPLTLVIRFKVHRHRDYWLDETVFSESRRLRIRFHPLAKSFQILPEASGIPQNFASFAAMLDALGSIRGWRVLPRELIEPGQEYWASLAVHLDIEALPLPLRPVAYVSPSWYLSSPWFRWRIAG</sequence>
<proteinExistence type="predicted"/>
<gene>
    <name evidence="1" type="ORF">MECH1_V1_0153</name>
</gene>
<organism evidence="1 2">
    <name type="scientific">Candidatus Methylocalor cossyra</name>
    <dbReference type="NCBI Taxonomy" id="3108543"/>
    <lineage>
        <taxon>Bacteria</taxon>
        <taxon>Pseudomonadati</taxon>
        <taxon>Pseudomonadota</taxon>
        <taxon>Gammaproteobacteria</taxon>
        <taxon>Methylococcales</taxon>
        <taxon>Methylococcaceae</taxon>
        <taxon>Candidatus Methylocalor</taxon>
    </lineage>
</organism>
<evidence type="ECO:0000313" key="2">
    <source>
        <dbReference type="Proteomes" id="UP001497493"/>
    </source>
</evidence>
<name>A0ABM9NED4_9GAMM</name>
<accession>A0ABM9NED4</accession>
<dbReference type="RefSeq" id="WP_348758540.1">
    <property type="nucleotide sequence ID" value="NZ_OZ026884.1"/>
</dbReference>
<dbReference type="Proteomes" id="UP001497493">
    <property type="component" value="Chromosome"/>
</dbReference>
<protein>
    <recommendedName>
        <fullName evidence="3">DUF4390 domain-containing protein</fullName>
    </recommendedName>
</protein>
<dbReference type="EMBL" id="OZ026884">
    <property type="protein sequence ID" value="CAL1238934.1"/>
    <property type="molecule type" value="Genomic_DNA"/>
</dbReference>